<sequence length="371" mass="41175">MLDQALDREISAKLSHLHEVLQRTGAAAFRLRGTDWFSWATAGADPTVLLTAETGPAEVLITADTAWVLTDEIEAPRLQAEELVGGRDQFFQLYRHPWSEGFRREAFVRDVTAGGKVLSDRPTAEEAKLPDSLIRKKRILSASECDRYRQIGRLASAAMTEVMQQAQPDWTEYQLAGAGAAALWKRGLQPALTLVAGAERLPLYRHPTPTSAPLGQVAMMVFCARGYGLYANLTRFVCFGPLSSQQQQLHQQIREIEAAALDQCQMDVPLQQIFSRLKQGYEQQGYPTAIHEHHQGGTTGYLAREIVATPETTATLQPGMAIAWNPSLRGAKIEDTFLILENGQLENLTLDPDWPSVTVHDRPRPLPLEIV</sequence>
<dbReference type="EMBL" id="CP001344">
    <property type="protein sequence ID" value="ACL44512.1"/>
    <property type="molecule type" value="Genomic_DNA"/>
</dbReference>
<dbReference type="AlphaFoldDB" id="B8HV60"/>
<reference evidence="2" key="1">
    <citation type="submission" date="2009-01" db="EMBL/GenBank/DDBJ databases">
        <title>Complete sequence of chromosome Cyanothece sp. PCC 7425.</title>
        <authorList>
            <consortium name="US DOE Joint Genome Institute"/>
            <person name="Lucas S."/>
            <person name="Copeland A."/>
            <person name="Lapidus A."/>
            <person name="Glavina del Rio T."/>
            <person name="Dalin E."/>
            <person name="Tice H."/>
            <person name="Bruce D."/>
            <person name="Goodwin L."/>
            <person name="Pitluck S."/>
            <person name="Sims D."/>
            <person name="Meineke L."/>
            <person name="Brettin T."/>
            <person name="Detter J.C."/>
            <person name="Han C."/>
            <person name="Larimer F."/>
            <person name="Land M."/>
            <person name="Hauser L."/>
            <person name="Kyrpides N."/>
            <person name="Ovchinnikova G."/>
            <person name="Liberton M."/>
            <person name="Stoeckel J."/>
            <person name="Banerjee A."/>
            <person name="Singh A."/>
            <person name="Page L."/>
            <person name="Sato H."/>
            <person name="Zhao L."/>
            <person name="Sherman L."/>
            <person name="Pakrasi H."/>
            <person name="Richardson P."/>
        </authorList>
    </citation>
    <scope>NUCLEOTIDE SEQUENCE</scope>
    <source>
        <strain evidence="2">PCC 7425</strain>
    </source>
</reference>
<dbReference type="eggNOG" id="COG0006">
    <property type="taxonomic scope" value="Bacteria"/>
</dbReference>
<dbReference type="OrthoDB" id="4850044at2"/>
<dbReference type="CDD" id="cd01066">
    <property type="entry name" value="APP_MetAP"/>
    <property type="match status" value="1"/>
</dbReference>
<organism evidence="2">
    <name type="scientific">Cyanothece sp. (strain PCC 7425 / ATCC 29141)</name>
    <dbReference type="NCBI Taxonomy" id="395961"/>
    <lineage>
        <taxon>Bacteria</taxon>
        <taxon>Bacillati</taxon>
        <taxon>Cyanobacteriota</taxon>
        <taxon>Cyanophyceae</taxon>
        <taxon>Gomontiellales</taxon>
        <taxon>Cyanothecaceae</taxon>
        <taxon>Cyanothece</taxon>
    </lineage>
</organism>
<name>B8HV60_CYAP4</name>
<dbReference type="HOGENOM" id="CLU_053687_0_0_3"/>
<dbReference type="KEGG" id="cyn:Cyan7425_2151"/>
<dbReference type="STRING" id="395961.Cyan7425_2151"/>
<dbReference type="SUPFAM" id="SSF55920">
    <property type="entry name" value="Creatinase/aminopeptidase"/>
    <property type="match status" value="1"/>
</dbReference>
<feature type="domain" description="Peptidase M24" evidence="1">
    <location>
        <begin position="147"/>
        <end position="339"/>
    </location>
</feature>
<proteinExistence type="predicted"/>
<dbReference type="InterPro" id="IPR000994">
    <property type="entry name" value="Pept_M24"/>
</dbReference>
<dbReference type="Pfam" id="PF00557">
    <property type="entry name" value="Peptidase_M24"/>
    <property type="match status" value="1"/>
</dbReference>
<dbReference type="PANTHER" id="PTHR46112">
    <property type="entry name" value="AMINOPEPTIDASE"/>
    <property type="match status" value="1"/>
</dbReference>
<evidence type="ECO:0000259" key="1">
    <source>
        <dbReference type="Pfam" id="PF00557"/>
    </source>
</evidence>
<dbReference type="InterPro" id="IPR050659">
    <property type="entry name" value="Peptidase_M24B"/>
</dbReference>
<dbReference type="InterPro" id="IPR036005">
    <property type="entry name" value="Creatinase/aminopeptidase-like"/>
</dbReference>
<dbReference type="Gene3D" id="3.90.230.10">
    <property type="entry name" value="Creatinase/methionine aminopeptidase superfamily"/>
    <property type="match status" value="1"/>
</dbReference>
<protein>
    <submittedName>
        <fullName evidence="2">Peptidase M24</fullName>
    </submittedName>
</protein>
<accession>B8HV60</accession>
<evidence type="ECO:0000313" key="2">
    <source>
        <dbReference type="EMBL" id="ACL44512.1"/>
    </source>
</evidence>
<gene>
    <name evidence="2" type="ordered locus">Cyan7425_2151</name>
</gene>
<dbReference type="PANTHER" id="PTHR46112:SF2">
    <property type="entry name" value="XAA-PRO AMINOPEPTIDASE P-RELATED"/>
    <property type="match status" value="1"/>
</dbReference>